<dbReference type="PROSITE" id="PS01180">
    <property type="entry name" value="CUB"/>
    <property type="match status" value="6"/>
</dbReference>
<dbReference type="PROSITE" id="PS00022">
    <property type="entry name" value="EGF_1"/>
    <property type="match status" value="4"/>
</dbReference>
<keyword evidence="12" id="KW-0175">Coiled coil</keyword>
<feature type="domain" description="EGF-like" evidence="14">
    <location>
        <begin position="143"/>
        <end position="184"/>
    </location>
</feature>
<accession>A0AAN7PLY9</accession>
<feature type="domain" description="CUB" evidence="13">
    <location>
        <begin position="654"/>
        <end position="766"/>
    </location>
</feature>
<dbReference type="InterPro" id="IPR035914">
    <property type="entry name" value="Sperma_CUB_dom_sf"/>
</dbReference>
<dbReference type="GO" id="GO:0005886">
    <property type="term" value="C:plasma membrane"/>
    <property type="evidence" value="ECO:0007669"/>
    <property type="project" value="UniProtKB-SubCell"/>
</dbReference>
<keyword evidence="16" id="KW-1185">Reference proteome</keyword>
<dbReference type="SMART" id="SM00042">
    <property type="entry name" value="CUB"/>
    <property type="match status" value="5"/>
</dbReference>
<dbReference type="FunFam" id="2.60.120.290:FF:000005">
    <property type="entry name" value="Procollagen C-endopeptidase enhancer 1"/>
    <property type="match status" value="2"/>
</dbReference>
<dbReference type="InterPro" id="IPR000742">
    <property type="entry name" value="EGF"/>
</dbReference>
<dbReference type="InterPro" id="IPR049883">
    <property type="entry name" value="NOTCH1_EGF-like"/>
</dbReference>
<feature type="domain" description="CUB" evidence="13">
    <location>
        <begin position="418"/>
        <end position="532"/>
    </location>
</feature>
<keyword evidence="4 11" id="KW-0245">EGF-like domain</keyword>
<dbReference type="CDD" id="cd00041">
    <property type="entry name" value="CUB"/>
    <property type="match status" value="6"/>
</dbReference>
<dbReference type="InterPro" id="IPR018097">
    <property type="entry name" value="EGF_Ca-bd_CS"/>
</dbReference>
<dbReference type="FunFam" id="2.10.25.10:FF:000143">
    <property type="entry name" value="Protein crumbs 1"/>
    <property type="match status" value="1"/>
</dbReference>
<feature type="domain" description="EGF-like" evidence="14">
    <location>
        <begin position="376"/>
        <end position="412"/>
    </location>
</feature>
<evidence type="ECO:0000256" key="1">
    <source>
        <dbReference type="ARBA" id="ARBA00004236"/>
    </source>
</evidence>
<dbReference type="Gene3D" id="2.60.120.290">
    <property type="entry name" value="Spermadhesin, CUB domain"/>
    <property type="match status" value="6"/>
</dbReference>
<feature type="domain" description="EGF-like" evidence="14">
    <location>
        <begin position="338"/>
        <end position="374"/>
    </location>
</feature>
<dbReference type="Pfam" id="PF00008">
    <property type="entry name" value="EGF"/>
    <property type="match status" value="1"/>
</dbReference>
<dbReference type="PROSITE" id="PS01187">
    <property type="entry name" value="EGF_CA"/>
    <property type="match status" value="2"/>
</dbReference>
<dbReference type="InterPro" id="IPR000859">
    <property type="entry name" value="CUB_dom"/>
</dbReference>
<feature type="domain" description="EGF-like" evidence="14">
    <location>
        <begin position="105"/>
        <end position="141"/>
    </location>
</feature>
<keyword evidence="5" id="KW-0732">Signal</keyword>
<evidence type="ECO:0000256" key="12">
    <source>
        <dbReference type="SAM" id="Coils"/>
    </source>
</evidence>
<evidence type="ECO:0000256" key="4">
    <source>
        <dbReference type="ARBA" id="ARBA00022536"/>
    </source>
</evidence>
<dbReference type="InterPro" id="IPR013032">
    <property type="entry name" value="EGF-like_CS"/>
</dbReference>
<dbReference type="GO" id="GO:0005509">
    <property type="term" value="F:calcium ion binding"/>
    <property type="evidence" value="ECO:0007669"/>
    <property type="project" value="InterPro"/>
</dbReference>
<evidence type="ECO:0000313" key="15">
    <source>
        <dbReference type="EMBL" id="KAK4828128.1"/>
    </source>
</evidence>
<feature type="disulfide bond" evidence="11">
    <location>
        <begin position="131"/>
        <end position="140"/>
    </location>
</feature>
<dbReference type="FunFam" id="2.10.25.10:FF:000260">
    <property type="entry name" value="Notch receptor 4"/>
    <property type="match status" value="1"/>
</dbReference>
<dbReference type="Gene3D" id="2.10.25.10">
    <property type="entry name" value="Laminin"/>
    <property type="match status" value="6"/>
</dbReference>
<dbReference type="FunFam" id="2.60.120.290:FF:000013">
    <property type="entry name" value="Membrane frizzled-related protein"/>
    <property type="match status" value="3"/>
</dbReference>
<protein>
    <recommendedName>
        <fullName evidence="17">Cubilin</fullName>
    </recommendedName>
</protein>
<dbReference type="SUPFAM" id="SSF57196">
    <property type="entry name" value="EGF/Laminin"/>
    <property type="match status" value="5"/>
</dbReference>
<evidence type="ECO:0000313" key="16">
    <source>
        <dbReference type="Proteomes" id="UP001333110"/>
    </source>
</evidence>
<evidence type="ECO:0000256" key="9">
    <source>
        <dbReference type="ARBA" id="ARBA00023180"/>
    </source>
</evidence>
<name>A0AAN7PLY9_MYCAM</name>
<comment type="subcellular location">
    <subcellularLocation>
        <location evidence="1">Cell membrane</location>
    </subcellularLocation>
    <subcellularLocation>
        <location evidence="2">Cytoplasmic vesicle</location>
        <location evidence="2">Secretory vesicle</location>
    </subcellularLocation>
</comment>
<evidence type="ECO:0000256" key="2">
    <source>
        <dbReference type="ARBA" id="ARBA00004398"/>
    </source>
</evidence>
<evidence type="ECO:0000256" key="8">
    <source>
        <dbReference type="ARBA" id="ARBA00023157"/>
    </source>
</evidence>
<feature type="disulfide bond" evidence="11">
    <location>
        <begin position="174"/>
        <end position="183"/>
    </location>
</feature>
<evidence type="ECO:0000256" key="6">
    <source>
        <dbReference type="ARBA" id="ARBA00022737"/>
    </source>
</evidence>
<dbReference type="GO" id="GO:0030133">
    <property type="term" value="C:transport vesicle"/>
    <property type="evidence" value="ECO:0007669"/>
    <property type="project" value="UniProtKB-SubCell"/>
</dbReference>
<feature type="domain" description="CUB" evidence="13">
    <location>
        <begin position="997"/>
        <end position="1060"/>
    </location>
</feature>
<keyword evidence="3" id="KW-1003">Cell membrane</keyword>
<proteinExistence type="predicted"/>
<dbReference type="PROSITE" id="PS01186">
    <property type="entry name" value="EGF_2"/>
    <property type="match status" value="1"/>
</dbReference>
<dbReference type="PROSITE" id="PS50026">
    <property type="entry name" value="EGF_3"/>
    <property type="match status" value="4"/>
</dbReference>
<keyword evidence="9" id="KW-0325">Glycoprotein</keyword>
<dbReference type="PANTHER" id="PTHR24251:SF37">
    <property type="entry name" value="CUB DOMAIN-CONTAINING PROTEIN"/>
    <property type="match status" value="1"/>
</dbReference>
<dbReference type="InterPro" id="IPR001881">
    <property type="entry name" value="EGF-like_Ca-bd_dom"/>
</dbReference>
<comment type="caution">
    <text evidence="11">Lacks conserved residue(s) required for the propagation of feature annotation.</text>
</comment>
<dbReference type="FunFam" id="2.10.25.10:FF:000109">
    <property type="entry name" value="Notch homolog 4, [Drosophila]"/>
    <property type="match status" value="1"/>
</dbReference>
<feature type="domain" description="CUB" evidence="13">
    <location>
        <begin position="767"/>
        <end position="877"/>
    </location>
</feature>
<dbReference type="PANTHER" id="PTHR24251">
    <property type="entry name" value="OVOCHYMASE-RELATED"/>
    <property type="match status" value="1"/>
</dbReference>
<keyword evidence="10" id="KW-0968">Cytoplasmic vesicle</keyword>
<dbReference type="PROSITE" id="PS00010">
    <property type="entry name" value="ASX_HYDROXYL"/>
    <property type="match status" value="3"/>
</dbReference>
<evidence type="ECO:0000256" key="3">
    <source>
        <dbReference type="ARBA" id="ARBA00022475"/>
    </source>
</evidence>
<feature type="disulfide bond" evidence="11">
    <location>
        <begin position="364"/>
        <end position="373"/>
    </location>
</feature>
<dbReference type="InterPro" id="IPR000152">
    <property type="entry name" value="EGF-type_Asp/Asn_hydroxyl_site"/>
</dbReference>
<organism evidence="15 16">
    <name type="scientific">Mycteria americana</name>
    <name type="common">Wood stork</name>
    <dbReference type="NCBI Taxonomy" id="33587"/>
    <lineage>
        <taxon>Eukaryota</taxon>
        <taxon>Metazoa</taxon>
        <taxon>Chordata</taxon>
        <taxon>Craniata</taxon>
        <taxon>Vertebrata</taxon>
        <taxon>Euteleostomi</taxon>
        <taxon>Archelosauria</taxon>
        <taxon>Archosauria</taxon>
        <taxon>Dinosauria</taxon>
        <taxon>Saurischia</taxon>
        <taxon>Theropoda</taxon>
        <taxon>Coelurosauria</taxon>
        <taxon>Aves</taxon>
        <taxon>Neognathae</taxon>
        <taxon>Neoaves</taxon>
        <taxon>Aequornithes</taxon>
        <taxon>Ciconiiformes</taxon>
        <taxon>Ciconiidae</taxon>
        <taxon>Mycteria</taxon>
    </lineage>
</organism>
<sequence length="1060" mass="115957">MGVLGDMTSAEGKLRPRLSSEQGNLVFHAGSSKNIEFRTGPLGKIKINEEDLAELFSQVRESNAEIQELKKANGASQNMSQQVALLTSKITSLDNKLQSLEQAIQRKACSSNPCENSGTCVNSLDGFFCLCPTNWQGLLCSVDVNECQIYAGTALGCQNGATCVNTPGSYSCSCTPETYGPHCASKFDDCQGGSEMLCGHGICIDADRDQPNKPKYRCICDAGWMSPPGSPACSADIDECSLPNRPCSQKPLVQCHNTPGSYSCGPCPTGWQGNGYSCQDVDECESNNGGCSTAPMVQCINTMGSFHCGLCPPGPMPFCSCTSGYTGSGYGPNGCSPLSDICQLQNPCVNGQCLAMISGYFCLCNAGWTGPNCTENTDECISNPCQNGGSCTDGVNGYSCECTSAWTGPQCQTAQQVCGGYLSGSRGTFRYPNNPNSQRYNSGVSCAWVIQTNPNKILRIIFPFFQLEASNECKSDFLQIHDGPSASMHMLGKYCGSSPPAELFSSHNSLYFWFYSNHTITAGGFTVQWESRDPECGGELTGTYGSISSPGYPGNYPVNRDCFWTISTSPGRLITFAFGTLSLEHHENCSYDHLEIRDGLLPQDPVLGKYCNTGSPPPLQTTGPYAWIHFHSDDLVTDKGFHILYTTSPADPSCGGNYTDSEGVITSPFWPNPYINNRQCIYIIRQPEDEKIYVSFTHMELESHTGCSSNYIEVRDGDSEMSSLISKFCHSTLMSPITSTSNSLWIKFKSDSSVQRASFRAIYQVACGGSLSGAGTIHSPYYPRMSPHPKTCEWIISQPASKVVILNFIDFDIRNTTTCDLDYIEVRDGNNTDSPFLEKYCGTAVPSRVQSTRNNLYIKFRASSLTNLGFRAEYWPLDTVCGETLTGPEGTITSPGHPYVYPHGINCTWIINIQPGYLIRLTFTSFNLGFDYSCRKDYLEIYDNSTVQKLGRYCGRSIPPSLTSGGNMMMLYFVTDHSTASEGFSTNYISLDASKVCSHNYTIETGVLTSPNYPNDYPVQTECIYTITVGINRQIVLRFTNFTLEGNKHCTEDYLEIRQA</sequence>
<dbReference type="SUPFAM" id="SSF49854">
    <property type="entry name" value="Spermadhesin, CUB domain"/>
    <property type="match status" value="6"/>
</dbReference>
<dbReference type="SMART" id="SM00181">
    <property type="entry name" value="EGF"/>
    <property type="match status" value="6"/>
</dbReference>
<dbReference type="Pfam" id="PF07645">
    <property type="entry name" value="EGF_CA"/>
    <property type="match status" value="3"/>
</dbReference>
<gene>
    <name evidence="15" type="ORF">QYF61_023926</name>
</gene>
<keyword evidence="8 11" id="KW-1015">Disulfide bond</keyword>
<dbReference type="Pfam" id="PF12661">
    <property type="entry name" value="hEGF"/>
    <property type="match status" value="2"/>
</dbReference>
<evidence type="ECO:0000256" key="11">
    <source>
        <dbReference type="PROSITE-ProRule" id="PRU00076"/>
    </source>
</evidence>
<evidence type="ECO:0008006" key="17">
    <source>
        <dbReference type="Google" id="ProtNLM"/>
    </source>
</evidence>
<evidence type="ECO:0000256" key="10">
    <source>
        <dbReference type="ARBA" id="ARBA00023329"/>
    </source>
</evidence>
<keyword evidence="6" id="KW-0677">Repeat</keyword>
<dbReference type="AlphaFoldDB" id="A0AAN7PLY9"/>
<dbReference type="Proteomes" id="UP001333110">
    <property type="component" value="Unassembled WGS sequence"/>
</dbReference>
<evidence type="ECO:0000259" key="13">
    <source>
        <dbReference type="PROSITE" id="PS01180"/>
    </source>
</evidence>
<feature type="domain" description="CUB" evidence="13">
    <location>
        <begin position="881"/>
        <end position="991"/>
    </location>
</feature>
<evidence type="ECO:0000256" key="7">
    <source>
        <dbReference type="ARBA" id="ARBA00023136"/>
    </source>
</evidence>
<dbReference type="CDD" id="cd00054">
    <property type="entry name" value="EGF_CA"/>
    <property type="match status" value="6"/>
</dbReference>
<dbReference type="FunFam" id="2.10.25.10:FF:000429">
    <property type="entry name" value="Cubilin"/>
    <property type="match status" value="1"/>
</dbReference>
<keyword evidence="7" id="KW-0472">Membrane</keyword>
<feature type="domain" description="CUB" evidence="13">
    <location>
        <begin position="536"/>
        <end position="648"/>
    </location>
</feature>
<reference evidence="15 16" key="1">
    <citation type="journal article" date="2023" name="J. Hered.">
        <title>Chromosome-level genome of the wood stork (Mycteria americana) provides insight into avian chromosome evolution.</title>
        <authorList>
            <person name="Flamio R. Jr."/>
            <person name="Ramstad K.M."/>
        </authorList>
    </citation>
    <scope>NUCLEOTIDE SEQUENCE [LARGE SCALE GENOMIC DNA]</scope>
    <source>
        <strain evidence="15">JAX WOST 10</strain>
    </source>
</reference>
<dbReference type="Pfam" id="PF00431">
    <property type="entry name" value="CUB"/>
    <property type="match status" value="6"/>
</dbReference>
<dbReference type="EMBL" id="JAUNZN010000002">
    <property type="protein sequence ID" value="KAK4828128.1"/>
    <property type="molecule type" value="Genomic_DNA"/>
</dbReference>
<comment type="caution">
    <text evidence="15">The sequence shown here is derived from an EMBL/GenBank/DDBJ whole genome shotgun (WGS) entry which is preliminary data.</text>
</comment>
<evidence type="ECO:0000259" key="14">
    <source>
        <dbReference type="PROSITE" id="PS50026"/>
    </source>
</evidence>
<dbReference type="CDD" id="cd22201">
    <property type="entry name" value="cubilin_NTD"/>
    <property type="match status" value="1"/>
</dbReference>
<feature type="coiled-coil region" evidence="12">
    <location>
        <begin position="52"/>
        <end position="103"/>
    </location>
</feature>
<evidence type="ECO:0000256" key="5">
    <source>
        <dbReference type="ARBA" id="ARBA00022729"/>
    </source>
</evidence>
<dbReference type="SMART" id="SM00179">
    <property type="entry name" value="EGF_CA"/>
    <property type="match status" value="7"/>
</dbReference>
<feature type="disulfide bond" evidence="11">
    <location>
        <begin position="402"/>
        <end position="411"/>
    </location>
</feature>